<gene>
    <name evidence="2" type="ORF">Fcan01_24180</name>
</gene>
<keyword evidence="1" id="KW-0732">Signal</keyword>
<reference evidence="2 3" key="1">
    <citation type="submission" date="2015-12" db="EMBL/GenBank/DDBJ databases">
        <title>The genome of Folsomia candida.</title>
        <authorList>
            <person name="Faddeeva A."/>
            <person name="Derks M.F."/>
            <person name="Anvar Y."/>
            <person name="Smit S."/>
            <person name="Van Straalen N."/>
            <person name="Roelofs D."/>
        </authorList>
    </citation>
    <scope>NUCLEOTIDE SEQUENCE [LARGE SCALE GENOMIC DNA]</scope>
    <source>
        <strain evidence="2 3">VU population</strain>
        <tissue evidence="2">Whole body</tissue>
    </source>
</reference>
<sequence length="225" mass="24206">MELTFIFVALVQFSSCVSSISTPPLIPSPNDPDVNLDLPDFNKPCNKTTCKPGQFCTNGLCACANPSYEIYNKVTGRCDRVVGAVCTDHNVCAKGAVCIRKHFERQTPSSASLYGYRVTEITANICRCPAGWVENINHGCDLAYGQICGGEDLVGVKCDRNGEFCSNLVAICKRDFGNMTACHEKARTIECIGPIGKDFDDACHAIGGSCTIGTVQRNHICSCAS</sequence>
<protein>
    <recommendedName>
        <fullName evidence="4">EB domain-containing protein</fullName>
    </recommendedName>
</protein>
<dbReference type="EMBL" id="LNIX01000031">
    <property type="protein sequence ID" value="OXA41052.1"/>
    <property type="molecule type" value="Genomic_DNA"/>
</dbReference>
<evidence type="ECO:0000256" key="1">
    <source>
        <dbReference type="SAM" id="SignalP"/>
    </source>
</evidence>
<dbReference type="Proteomes" id="UP000198287">
    <property type="component" value="Unassembled WGS sequence"/>
</dbReference>
<feature type="chain" id="PRO_5012307863" description="EB domain-containing protein" evidence="1">
    <location>
        <begin position="20"/>
        <end position="225"/>
    </location>
</feature>
<dbReference type="OrthoDB" id="5912242at2759"/>
<organism evidence="2 3">
    <name type="scientific">Folsomia candida</name>
    <name type="common">Springtail</name>
    <dbReference type="NCBI Taxonomy" id="158441"/>
    <lineage>
        <taxon>Eukaryota</taxon>
        <taxon>Metazoa</taxon>
        <taxon>Ecdysozoa</taxon>
        <taxon>Arthropoda</taxon>
        <taxon>Hexapoda</taxon>
        <taxon>Collembola</taxon>
        <taxon>Entomobryomorpha</taxon>
        <taxon>Isotomoidea</taxon>
        <taxon>Isotomidae</taxon>
        <taxon>Proisotominae</taxon>
        <taxon>Folsomia</taxon>
    </lineage>
</organism>
<feature type="signal peptide" evidence="1">
    <location>
        <begin position="1"/>
        <end position="19"/>
    </location>
</feature>
<dbReference type="AlphaFoldDB" id="A0A226D677"/>
<evidence type="ECO:0000313" key="2">
    <source>
        <dbReference type="EMBL" id="OXA41052.1"/>
    </source>
</evidence>
<evidence type="ECO:0000313" key="3">
    <source>
        <dbReference type="Proteomes" id="UP000198287"/>
    </source>
</evidence>
<evidence type="ECO:0008006" key="4">
    <source>
        <dbReference type="Google" id="ProtNLM"/>
    </source>
</evidence>
<name>A0A226D677_FOLCA</name>
<comment type="caution">
    <text evidence="2">The sequence shown here is derived from an EMBL/GenBank/DDBJ whole genome shotgun (WGS) entry which is preliminary data.</text>
</comment>
<proteinExistence type="predicted"/>
<accession>A0A226D677</accession>
<keyword evidence="3" id="KW-1185">Reference proteome</keyword>